<protein>
    <submittedName>
        <fullName evidence="2">Uncharacterized protein</fullName>
    </submittedName>
</protein>
<sequence>MGVDIQTYRARIGTNKFAFGSDVVTLSISVNFSIFLKITTVSLFLVVMCLMLWSSAFEFSLIDAVDVSNETKAEQNLQLQLPSIDAVRCIPPILGPLWNCLVLKQRVAGLTGAVLFIGFLLLKAGIEPNPGPIPEFPMVVGLTDKLKLTVKCGKLHEVQNACLLVGDAFQTHNQEVLRAHFPVWDEYKPYSATKVKTFGNDLKNAVAKGLTQCEESPCSIAAFSPIVAEVYIGFGILEFLKETKGTLQEIQIVGEDEKILFDIHHCLSYMVQSNTQPPWFDISIFMTTDVDANVKLTGRAKHSSFSAAVQATFEMLSLTERLRKKITLNEALAVDISSPDSDRGPSDMPWTLLHELLHGNWEGRDNVPDTQQDDIGDWLEENADSQARRLC</sequence>
<evidence type="ECO:0000313" key="2">
    <source>
        <dbReference type="EMBL" id="WAR09493.1"/>
    </source>
</evidence>
<proteinExistence type="predicted"/>
<keyword evidence="1" id="KW-0812">Transmembrane</keyword>
<dbReference type="EMBL" id="CP111018">
    <property type="protein sequence ID" value="WAR09493.1"/>
    <property type="molecule type" value="Genomic_DNA"/>
</dbReference>
<keyword evidence="3" id="KW-1185">Reference proteome</keyword>
<evidence type="ECO:0000256" key="1">
    <source>
        <dbReference type="SAM" id="Phobius"/>
    </source>
</evidence>
<accession>A0ABY7EHM9</accession>
<reference evidence="2" key="1">
    <citation type="submission" date="2022-11" db="EMBL/GenBank/DDBJ databases">
        <title>Centuries of genome instability and evolution in soft-shell clam transmissible cancer (bioRxiv).</title>
        <authorList>
            <person name="Hart S.F.M."/>
            <person name="Yonemitsu M.A."/>
            <person name="Giersch R.M."/>
            <person name="Beal B.F."/>
            <person name="Arriagada G."/>
            <person name="Davis B.W."/>
            <person name="Ostrander E.A."/>
            <person name="Goff S.P."/>
            <person name="Metzger M.J."/>
        </authorList>
    </citation>
    <scope>NUCLEOTIDE SEQUENCE</scope>
    <source>
        <strain evidence="2">MELC-2E11</strain>
        <tissue evidence="2">Siphon/mantle</tissue>
    </source>
</reference>
<gene>
    <name evidence="2" type="ORF">MAR_034569</name>
</gene>
<evidence type="ECO:0000313" key="3">
    <source>
        <dbReference type="Proteomes" id="UP001164746"/>
    </source>
</evidence>
<name>A0ABY7EHM9_MYAAR</name>
<keyword evidence="1" id="KW-0472">Membrane</keyword>
<organism evidence="2 3">
    <name type="scientific">Mya arenaria</name>
    <name type="common">Soft-shell clam</name>
    <dbReference type="NCBI Taxonomy" id="6604"/>
    <lineage>
        <taxon>Eukaryota</taxon>
        <taxon>Metazoa</taxon>
        <taxon>Spiralia</taxon>
        <taxon>Lophotrochozoa</taxon>
        <taxon>Mollusca</taxon>
        <taxon>Bivalvia</taxon>
        <taxon>Autobranchia</taxon>
        <taxon>Heteroconchia</taxon>
        <taxon>Euheterodonta</taxon>
        <taxon>Imparidentia</taxon>
        <taxon>Neoheterodontei</taxon>
        <taxon>Myida</taxon>
        <taxon>Myoidea</taxon>
        <taxon>Myidae</taxon>
        <taxon>Mya</taxon>
    </lineage>
</organism>
<dbReference type="Proteomes" id="UP001164746">
    <property type="component" value="Chromosome 7"/>
</dbReference>
<feature type="transmembrane region" description="Helical" evidence="1">
    <location>
        <begin position="34"/>
        <end position="53"/>
    </location>
</feature>
<keyword evidence="1" id="KW-1133">Transmembrane helix</keyword>